<evidence type="ECO:0000256" key="9">
    <source>
        <dbReference type="ARBA" id="ARBA00023273"/>
    </source>
</evidence>
<dbReference type="InterPro" id="IPR042815">
    <property type="entry name" value="DRC10"/>
</dbReference>
<protein>
    <recommendedName>
        <fullName evidence="4">Dynein regulatory complex protein 10</fullName>
    </recommendedName>
</protein>
<accession>A0A9W7A8C8</accession>
<organism evidence="10 11">
    <name type="scientific">Triparma retinervis</name>
    <dbReference type="NCBI Taxonomy" id="2557542"/>
    <lineage>
        <taxon>Eukaryota</taxon>
        <taxon>Sar</taxon>
        <taxon>Stramenopiles</taxon>
        <taxon>Ochrophyta</taxon>
        <taxon>Bolidophyceae</taxon>
        <taxon>Parmales</taxon>
        <taxon>Triparmaceae</taxon>
        <taxon>Triparma</taxon>
    </lineage>
</organism>
<dbReference type="PANTHER" id="PTHR31598">
    <property type="entry name" value="IQ DOMAIN-CONTAINING PROTEIN D"/>
    <property type="match status" value="1"/>
</dbReference>
<keyword evidence="11" id="KW-1185">Reference proteome</keyword>
<evidence type="ECO:0000256" key="4">
    <source>
        <dbReference type="ARBA" id="ARBA00021752"/>
    </source>
</evidence>
<gene>
    <name evidence="10" type="ORF">TrRE_jg9525</name>
</gene>
<dbReference type="AlphaFoldDB" id="A0A9W7A8C8"/>
<keyword evidence="7" id="KW-0969">Cilium</keyword>
<keyword evidence="9" id="KW-0966">Cell projection</keyword>
<evidence type="ECO:0000256" key="5">
    <source>
        <dbReference type="ARBA" id="ARBA00022490"/>
    </source>
</evidence>
<evidence type="ECO:0000256" key="8">
    <source>
        <dbReference type="ARBA" id="ARBA00023212"/>
    </source>
</evidence>
<comment type="function">
    <text evidence="1">Component of the nexin-dynein regulatory complex (N-DRC), a key regulator of ciliary/flagellar motility which maintains the alignment and integrity of the distal axoneme and regulates microtubule sliding in motile axonemes.</text>
</comment>
<sequence>MHKLTSLEAQRVTSVLDETLASLNLLTFLPEGPTQAMQDDLTARLQEGGANGAKSGLGMLWKLEESIRKSKESAFGSAYGNDNSFEIGEQLHNSTRSLCRVLRKDPVAMDILMEGGGERSESILSFCGLIRDLEAITFRRLSTTVEEEVAEREKLKDLRDKEKSYDKERIELQSNLEFQRAEKDKEVAMLGQTISKLKAELHDITRTNEIEVANIEQTAKENVENARASHTVRSEQLKEQTLKLEESIKNLCGNNSETEKVLRKKKNKFETDLTNLIAKYDADMSEKQGMYDSMSQKYSKEKTEFLALQEHFDRVDANKATEERERKVLAAAMEMNEMADKILDDAAACVQKRIRGMIDRVIVAKLKKKKGGKKGKKGKKK</sequence>
<evidence type="ECO:0000256" key="7">
    <source>
        <dbReference type="ARBA" id="ARBA00023069"/>
    </source>
</evidence>
<evidence type="ECO:0000256" key="1">
    <source>
        <dbReference type="ARBA" id="ARBA00003029"/>
    </source>
</evidence>
<dbReference type="OrthoDB" id="10265211at2759"/>
<dbReference type="Proteomes" id="UP001165082">
    <property type="component" value="Unassembled WGS sequence"/>
</dbReference>
<evidence type="ECO:0000256" key="3">
    <source>
        <dbReference type="ARBA" id="ARBA00009071"/>
    </source>
</evidence>
<keyword evidence="8" id="KW-0206">Cytoskeleton</keyword>
<proteinExistence type="inferred from homology"/>
<evidence type="ECO:0000256" key="6">
    <source>
        <dbReference type="ARBA" id="ARBA00022846"/>
    </source>
</evidence>
<evidence type="ECO:0000313" key="10">
    <source>
        <dbReference type="EMBL" id="GMH65295.1"/>
    </source>
</evidence>
<dbReference type="EMBL" id="BRXZ01003946">
    <property type="protein sequence ID" value="GMH65295.1"/>
    <property type="molecule type" value="Genomic_DNA"/>
</dbReference>
<keyword evidence="6" id="KW-0282">Flagellum</keyword>
<comment type="caution">
    <text evidence="10">The sequence shown here is derived from an EMBL/GenBank/DDBJ whole genome shotgun (WGS) entry which is preliminary data.</text>
</comment>
<keyword evidence="5" id="KW-0963">Cytoplasm</keyword>
<evidence type="ECO:0000313" key="11">
    <source>
        <dbReference type="Proteomes" id="UP001165082"/>
    </source>
</evidence>
<name>A0A9W7A8C8_9STRA</name>
<evidence type="ECO:0000256" key="2">
    <source>
        <dbReference type="ARBA" id="ARBA00004611"/>
    </source>
</evidence>
<comment type="similarity">
    <text evidence="3">Belongs to the DRC10 family.</text>
</comment>
<dbReference type="PANTHER" id="PTHR31598:SF1">
    <property type="entry name" value="DYNEIN REGULATORY COMPLEX PROTEIN 10"/>
    <property type="match status" value="1"/>
</dbReference>
<reference evidence="10" key="1">
    <citation type="submission" date="2022-07" db="EMBL/GenBank/DDBJ databases">
        <title>Genome analysis of Parmales, a sister group of diatoms, reveals the evolutionary specialization of diatoms from phago-mixotrophs to photoautotrophs.</title>
        <authorList>
            <person name="Ban H."/>
            <person name="Sato S."/>
            <person name="Yoshikawa S."/>
            <person name="Kazumasa Y."/>
            <person name="Nakamura Y."/>
            <person name="Ichinomiya M."/>
            <person name="Saitoh K."/>
            <person name="Sato N."/>
            <person name="Blanc-Mathieu R."/>
            <person name="Endo H."/>
            <person name="Kuwata A."/>
            <person name="Ogata H."/>
        </authorList>
    </citation>
    <scope>NUCLEOTIDE SEQUENCE</scope>
</reference>
<comment type="subcellular location">
    <subcellularLocation>
        <location evidence="2">Cytoplasm</location>
        <location evidence="2">Cytoskeleton</location>
        <location evidence="2">Flagellum axoneme</location>
    </subcellularLocation>
</comment>